<dbReference type="Proteomes" id="UP000321464">
    <property type="component" value="Unassembled WGS sequence"/>
</dbReference>
<reference evidence="1 2" key="1">
    <citation type="submission" date="2019-07" db="EMBL/GenBank/DDBJ databases">
        <title>Whole genome shotgun sequence of Novosphingobium sediminis NBRC 106119.</title>
        <authorList>
            <person name="Hosoyama A."/>
            <person name="Uohara A."/>
            <person name="Ohji S."/>
            <person name="Ichikawa N."/>
        </authorList>
    </citation>
    <scope>NUCLEOTIDE SEQUENCE [LARGE SCALE GENOMIC DNA]</scope>
    <source>
        <strain evidence="1 2">NBRC 106119</strain>
    </source>
</reference>
<organism evidence="1 2">
    <name type="scientific">Novosphingobium sediminis</name>
    <dbReference type="NCBI Taxonomy" id="707214"/>
    <lineage>
        <taxon>Bacteria</taxon>
        <taxon>Pseudomonadati</taxon>
        <taxon>Pseudomonadota</taxon>
        <taxon>Alphaproteobacteria</taxon>
        <taxon>Sphingomonadales</taxon>
        <taxon>Sphingomonadaceae</taxon>
        <taxon>Novosphingobium</taxon>
    </lineage>
</organism>
<evidence type="ECO:0000313" key="1">
    <source>
        <dbReference type="EMBL" id="GEO00297.1"/>
    </source>
</evidence>
<accession>A0A512AKW2</accession>
<dbReference type="EMBL" id="BJYR01000013">
    <property type="protein sequence ID" value="GEO00297.1"/>
    <property type="molecule type" value="Genomic_DNA"/>
</dbReference>
<comment type="caution">
    <text evidence="1">The sequence shown here is derived from an EMBL/GenBank/DDBJ whole genome shotgun (WGS) entry which is preliminary data.</text>
</comment>
<protein>
    <submittedName>
        <fullName evidence="1">Uncharacterized protein</fullName>
    </submittedName>
</protein>
<dbReference type="AlphaFoldDB" id="A0A512AKW2"/>
<evidence type="ECO:0000313" key="2">
    <source>
        <dbReference type="Proteomes" id="UP000321464"/>
    </source>
</evidence>
<gene>
    <name evidence="1" type="ORF">NSE01_21290</name>
</gene>
<proteinExistence type="predicted"/>
<sequence length="60" mass="6599">MKIGVCCFCSKPVDEVGLDPCTLSIATNGEGSQSWPCHGECYVERLGDLPYGRELFENED</sequence>
<keyword evidence="2" id="KW-1185">Reference proteome</keyword>
<name>A0A512AKW2_9SPHN</name>